<organism evidence="2">
    <name type="scientific">human gut metagenome</name>
    <dbReference type="NCBI Taxonomy" id="408170"/>
    <lineage>
        <taxon>unclassified sequences</taxon>
        <taxon>metagenomes</taxon>
        <taxon>organismal metagenomes</taxon>
    </lineage>
</organism>
<evidence type="ECO:0000313" key="2">
    <source>
        <dbReference type="EMBL" id="ETJ35961.1"/>
    </source>
</evidence>
<keyword evidence="1" id="KW-0812">Transmembrane</keyword>
<evidence type="ECO:0000256" key="1">
    <source>
        <dbReference type="SAM" id="Phobius"/>
    </source>
</evidence>
<dbReference type="EMBL" id="AZMM01009731">
    <property type="protein sequence ID" value="ETJ35961.1"/>
    <property type="molecule type" value="Genomic_DNA"/>
</dbReference>
<feature type="transmembrane region" description="Helical" evidence="1">
    <location>
        <begin position="160"/>
        <end position="179"/>
    </location>
</feature>
<dbReference type="PANTHER" id="PTHR37305:SF1">
    <property type="entry name" value="MEMBRANE PROTEIN"/>
    <property type="match status" value="1"/>
</dbReference>
<reference evidence="2" key="1">
    <citation type="submission" date="2013-12" db="EMBL/GenBank/DDBJ databases">
        <title>A Varibaculum cambriense genome reconstructed from a premature infant gut community with otherwise low bacterial novelty that shifts toward anaerobic metabolism during the third week of life.</title>
        <authorList>
            <person name="Brown C.T."/>
            <person name="Sharon I."/>
            <person name="Thomas B.C."/>
            <person name="Castelle C.J."/>
            <person name="Morowitz M.J."/>
            <person name="Banfield J.F."/>
        </authorList>
    </citation>
    <scope>NUCLEOTIDE SEQUENCE</scope>
</reference>
<feature type="transmembrane region" description="Helical" evidence="1">
    <location>
        <begin position="63"/>
        <end position="88"/>
    </location>
</feature>
<dbReference type="PANTHER" id="PTHR37305">
    <property type="entry name" value="INTEGRAL MEMBRANE PROTEIN-RELATED"/>
    <property type="match status" value="1"/>
</dbReference>
<feature type="transmembrane region" description="Helical" evidence="1">
    <location>
        <begin position="12"/>
        <end position="43"/>
    </location>
</feature>
<sequence length="185" mass="20152">MIRPVARWKVLLAKLLAVLVVGFGIVVLGVTILIISSGAVFGFETLKVPVLQTINGTLVQIDYIKYMLPQLLLSTASLLFIGSLVFMISTLARNTALAVAIGMLLYIGAAPLSEILISLKQIWLIDTLIPYITGSYLKLVPNLLTSLRESGMALNYTLGAKQLIVASIIMLIITFVTFMKKDIKN</sequence>
<name>W1Y0N2_9ZZZZ</name>
<proteinExistence type="predicted"/>
<feature type="transmembrane region" description="Helical" evidence="1">
    <location>
        <begin position="95"/>
        <end position="117"/>
    </location>
</feature>
<dbReference type="AlphaFoldDB" id="W1Y0N2"/>
<keyword evidence="1" id="KW-1133">Transmembrane helix</keyword>
<protein>
    <submittedName>
        <fullName evidence="2">Uncharacterized protein</fullName>
    </submittedName>
</protein>
<comment type="caution">
    <text evidence="2">The sequence shown here is derived from an EMBL/GenBank/DDBJ whole genome shotgun (WGS) entry which is preliminary data.</text>
</comment>
<accession>W1Y0N2</accession>
<keyword evidence="1" id="KW-0472">Membrane</keyword>
<gene>
    <name evidence="2" type="ORF">Q604_UNBC09731G0002</name>
</gene>